<dbReference type="HOGENOM" id="CLU_1311171_0_0_1"/>
<dbReference type="EMBL" id="AMQN01002729">
    <property type="status" value="NOT_ANNOTATED_CDS"/>
    <property type="molecule type" value="Genomic_DNA"/>
</dbReference>
<dbReference type="EMBL" id="AMQN01002728">
    <property type="status" value="NOT_ANNOTATED_CDS"/>
    <property type="molecule type" value="Genomic_DNA"/>
</dbReference>
<protein>
    <submittedName>
        <fullName evidence="1 2">Uncharacterized protein</fullName>
    </submittedName>
</protein>
<organism evidence="1">
    <name type="scientific">Capitella teleta</name>
    <name type="common">Polychaete worm</name>
    <dbReference type="NCBI Taxonomy" id="283909"/>
    <lineage>
        <taxon>Eukaryota</taxon>
        <taxon>Metazoa</taxon>
        <taxon>Spiralia</taxon>
        <taxon>Lophotrochozoa</taxon>
        <taxon>Annelida</taxon>
        <taxon>Polychaeta</taxon>
        <taxon>Sedentaria</taxon>
        <taxon>Scolecida</taxon>
        <taxon>Capitellidae</taxon>
        <taxon>Capitella</taxon>
    </lineage>
</organism>
<dbReference type="EMBL" id="KB309928">
    <property type="protein sequence ID" value="ELT92993.1"/>
    <property type="molecule type" value="Genomic_DNA"/>
</dbReference>
<dbReference type="AlphaFoldDB" id="R7TGR7"/>
<proteinExistence type="predicted"/>
<reference evidence="1 3" key="2">
    <citation type="journal article" date="2013" name="Nature">
        <title>Insights into bilaterian evolution from three spiralian genomes.</title>
        <authorList>
            <person name="Simakov O."/>
            <person name="Marletaz F."/>
            <person name="Cho S.J."/>
            <person name="Edsinger-Gonzales E."/>
            <person name="Havlak P."/>
            <person name="Hellsten U."/>
            <person name="Kuo D.H."/>
            <person name="Larsson T."/>
            <person name="Lv J."/>
            <person name="Arendt D."/>
            <person name="Savage R."/>
            <person name="Osoegawa K."/>
            <person name="de Jong P."/>
            <person name="Grimwood J."/>
            <person name="Chapman J.A."/>
            <person name="Shapiro H."/>
            <person name="Aerts A."/>
            <person name="Otillar R.P."/>
            <person name="Terry A.Y."/>
            <person name="Boore J.L."/>
            <person name="Grigoriev I.V."/>
            <person name="Lindberg D.R."/>
            <person name="Seaver E.C."/>
            <person name="Weisblat D.A."/>
            <person name="Putnam N.H."/>
            <person name="Rokhsar D.S."/>
        </authorList>
    </citation>
    <scope>NUCLEOTIDE SEQUENCE</scope>
    <source>
        <strain evidence="1 3">I ESC-2004</strain>
    </source>
</reference>
<evidence type="ECO:0000313" key="2">
    <source>
        <dbReference type="EnsemblMetazoa" id="CapteP220509"/>
    </source>
</evidence>
<keyword evidence="3" id="KW-1185">Reference proteome</keyword>
<dbReference type="Proteomes" id="UP000014760">
    <property type="component" value="Unassembled WGS sequence"/>
</dbReference>
<dbReference type="EnsemblMetazoa" id="CapteT220509">
    <property type="protein sequence ID" value="CapteP220509"/>
    <property type="gene ID" value="CapteG220509"/>
</dbReference>
<dbReference type="OMA" id="HSATECP"/>
<reference evidence="3" key="1">
    <citation type="submission" date="2012-12" db="EMBL/GenBank/DDBJ databases">
        <authorList>
            <person name="Hellsten U."/>
            <person name="Grimwood J."/>
            <person name="Chapman J.A."/>
            <person name="Shapiro H."/>
            <person name="Aerts A."/>
            <person name="Otillar R.P."/>
            <person name="Terry A.Y."/>
            <person name="Boore J.L."/>
            <person name="Simakov O."/>
            <person name="Marletaz F."/>
            <person name="Cho S.-J."/>
            <person name="Edsinger-Gonzales E."/>
            <person name="Havlak P."/>
            <person name="Kuo D.-H."/>
            <person name="Larsson T."/>
            <person name="Lv J."/>
            <person name="Arendt D."/>
            <person name="Savage R."/>
            <person name="Osoegawa K."/>
            <person name="de Jong P."/>
            <person name="Lindberg D.R."/>
            <person name="Seaver E.C."/>
            <person name="Weisblat D.A."/>
            <person name="Putnam N.H."/>
            <person name="Grigoriev I.V."/>
            <person name="Rokhsar D.S."/>
        </authorList>
    </citation>
    <scope>NUCLEOTIDE SEQUENCE</scope>
    <source>
        <strain evidence="3">I ESC-2004</strain>
    </source>
</reference>
<reference evidence="2" key="3">
    <citation type="submission" date="2015-06" db="UniProtKB">
        <authorList>
            <consortium name="EnsemblMetazoa"/>
        </authorList>
    </citation>
    <scope>IDENTIFICATION</scope>
</reference>
<name>R7TGR7_CAPTE</name>
<sequence length="210" mass="24423">MRQWREGELPIRERAELRLLPKRIVGSRYLEVLKLWFRMKFIFTISFSWLCSQNASFWGLRWAKRNAYKLREGKFCHSVGTQVPQPFLRNSADIYETTDDGEVTSFTSTGLHVPSLKPSIEAGLREASVQLTASSPMPLTKYPVNLFDLYSALKVKKAAIPCHSVYALNMERISNRLWHPSLEEIEQDSDYVQHCKSRQEMFSQKTLMKT</sequence>
<dbReference type="OrthoDB" id="10264870at2759"/>
<dbReference type="STRING" id="283909.R7TGR7"/>
<accession>R7TGR7</accession>
<evidence type="ECO:0000313" key="1">
    <source>
        <dbReference type="EMBL" id="ELT92993.1"/>
    </source>
</evidence>
<gene>
    <name evidence="1" type="ORF">CAPTEDRAFT_220509</name>
</gene>
<evidence type="ECO:0000313" key="3">
    <source>
        <dbReference type="Proteomes" id="UP000014760"/>
    </source>
</evidence>